<gene>
    <name evidence="1" type="ORF">CFP56_027216</name>
</gene>
<reference evidence="1 2" key="1">
    <citation type="journal article" date="2018" name="Sci. Data">
        <title>The draft genome sequence of cork oak.</title>
        <authorList>
            <person name="Ramos A.M."/>
            <person name="Usie A."/>
            <person name="Barbosa P."/>
            <person name="Barros P.M."/>
            <person name="Capote T."/>
            <person name="Chaves I."/>
            <person name="Simoes F."/>
            <person name="Abreu I."/>
            <person name="Carrasquinho I."/>
            <person name="Faro C."/>
            <person name="Guimaraes J.B."/>
            <person name="Mendonca D."/>
            <person name="Nobrega F."/>
            <person name="Rodrigues L."/>
            <person name="Saibo N.J.M."/>
            <person name="Varela M.C."/>
            <person name="Egas C."/>
            <person name="Matos J."/>
            <person name="Miguel C.M."/>
            <person name="Oliveira M.M."/>
            <person name="Ricardo C.P."/>
            <person name="Goncalves S."/>
        </authorList>
    </citation>
    <scope>NUCLEOTIDE SEQUENCE [LARGE SCALE GENOMIC DNA]</scope>
    <source>
        <strain evidence="2">cv. HL8</strain>
    </source>
</reference>
<dbReference type="InterPro" id="IPR032675">
    <property type="entry name" value="LRR_dom_sf"/>
</dbReference>
<sequence>MGMTGTIAPQVGNLSLLPHLSFKNSNFHGSLPNKLAYGASWKMPALD</sequence>
<dbReference type="Proteomes" id="UP000237347">
    <property type="component" value="Unassembled WGS sequence"/>
</dbReference>
<dbReference type="EMBL" id="PKMF04000441">
    <property type="protein sequence ID" value="KAK7831607.1"/>
    <property type="molecule type" value="Genomic_DNA"/>
</dbReference>
<evidence type="ECO:0000313" key="2">
    <source>
        <dbReference type="Proteomes" id="UP000237347"/>
    </source>
</evidence>
<comment type="caution">
    <text evidence="1">The sequence shown here is derived from an EMBL/GenBank/DDBJ whole genome shotgun (WGS) entry which is preliminary data.</text>
</comment>
<organism evidence="1 2">
    <name type="scientific">Quercus suber</name>
    <name type="common">Cork oak</name>
    <dbReference type="NCBI Taxonomy" id="58331"/>
    <lineage>
        <taxon>Eukaryota</taxon>
        <taxon>Viridiplantae</taxon>
        <taxon>Streptophyta</taxon>
        <taxon>Embryophyta</taxon>
        <taxon>Tracheophyta</taxon>
        <taxon>Spermatophyta</taxon>
        <taxon>Magnoliopsida</taxon>
        <taxon>eudicotyledons</taxon>
        <taxon>Gunneridae</taxon>
        <taxon>Pentapetalae</taxon>
        <taxon>rosids</taxon>
        <taxon>fabids</taxon>
        <taxon>Fagales</taxon>
        <taxon>Fagaceae</taxon>
        <taxon>Quercus</taxon>
    </lineage>
</organism>
<accession>A0AAW0JXY8</accession>
<name>A0AAW0JXY8_QUESU</name>
<proteinExistence type="predicted"/>
<keyword evidence="2" id="KW-1185">Reference proteome</keyword>
<protein>
    <submittedName>
        <fullName evidence="1">Uncharacterized protein</fullName>
    </submittedName>
</protein>
<evidence type="ECO:0000313" key="1">
    <source>
        <dbReference type="EMBL" id="KAK7831607.1"/>
    </source>
</evidence>
<dbReference type="Gene3D" id="3.80.10.10">
    <property type="entry name" value="Ribonuclease Inhibitor"/>
    <property type="match status" value="1"/>
</dbReference>
<dbReference type="AlphaFoldDB" id="A0AAW0JXY8"/>